<proteinExistence type="predicted"/>
<evidence type="ECO:0000313" key="1">
    <source>
        <dbReference type="EMBL" id="MDA2808866.1"/>
    </source>
</evidence>
<organism evidence="1 2">
    <name type="scientific">Nocardiopsis suaedae</name>
    <dbReference type="NCBI Taxonomy" id="3018444"/>
    <lineage>
        <taxon>Bacteria</taxon>
        <taxon>Bacillati</taxon>
        <taxon>Actinomycetota</taxon>
        <taxon>Actinomycetes</taxon>
        <taxon>Streptosporangiales</taxon>
        <taxon>Nocardiopsidaceae</taxon>
        <taxon>Nocardiopsis</taxon>
    </lineage>
</organism>
<reference evidence="1" key="1">
    <citation type="submission" date="2023-01" db="EMBL/GenBank/DDBJ databases">
        <title>Draft genome sequence of Nocardiopsis sp. LSu2-4 isolated from halophytes.</title>
        <authorList>
            <person name="Duangmal K."/>
            <person name="Chantavorakit T."/>
        </authorList>
    </citation>
    <scope>NUCLEOTIDE SEQUENCE</scope>
    <source>
        <strain evidence="1">LSu2-4</strain>
    </source>
</reference>
<sequence length="67" mass="7948">MFIQLWDPYPGSVAEDGGTSAEEQEWYAGQEAVLWLLAWRYRDNEHFRSEWAPAERDLRGLDWFAVQ</sequence>
<gene>
    <name evidence="1" type="ORF">O4U47_30450</name>
</gene>
<comment type="caution">
    <text evidence="1">The sequence shown here is derived from an EMBL/GenBank/DDBJ whole genome shotgun (WGS) entry which is preliminary data.</text>
</comment>
<name>A0ABT4TWS2_9ACTN</name>
<evidence type="ECO:0000313" key="2">
    <source>
        <dbReference type="Proteomes" id="UP001165685"/>
    </source>
</evidence>
<accession>A0ABT4TWS2</accession>
<dbReference type="RefSeq" id="WP_270681452.1">
    <property type="nucleotide sequence ID" value="NZ_JAQFWP010000111.1"/>
</dbReference>
<protein>
    <submittedName>
        <fullName evidence="1">Uncharacterized protein</fullName>
    </submittedName>
</protein>
<dbReference type="EMBL" id="JAQFWP010000111">
    <property type="protein sequence ID" value="MDA2808866.1"/>
    <property type="molecule type" value="Genomic_DNA"/>
</dbReference>
<dbReference type="Proteomes" id="UP001165685">
    <property type="component" value="Unassembled WGS sequence"/>
</dbReference>
<keyword evidence="2" id="KW-1185">Reference proteome</keyword>